<evidence type="ECO:0000256" key="1">
    <source>
        <dbReference type="ARBA" id="ARBA00000085"/>
    </source>
</evidence>
<dbReference type="InterPro" id="IPR036890">
    <property type="entry name" value="HATPase_C_sf"/>
</dbReference>
<keyword evidence="5" id="KW-0597">Phosphoprotein</keyword>
<dbReference type="InterPro" id="IPR036097">
    <property type="entry name" value="HisK_dim/P_sf"/>
</dbReference>
<dbReference type="PROSITE" id="PS50109">
    <property type="entry name" value="HIS_KIN"/>
    <property type="match status" value="1"/>
</dbReference>
<evidence type="ECO:0000256" key="4">
    <source>
        <dbReference type="ARBA" id="ARBA00022777"/>
    </source>
</evidence>
<dbReference type="AlphaFoldDB" id="A0AAE3P0B2"/>
<reference evidence="9" key="1">
    <citation type="submission" date="2023-03" db="EMBL/GenBank/DDBJ databases">
        <title>Stygiobacter electus gen. nov., sp. nov., facultatively anaerobic thermotolerant bacterium of the class Ignavibacteria from a well of Yessentuki mineral water deposit.</title>
        <authorList>
            <person name="Podosokorskaya O.A."/>
            <person name="Elcheninov A.G."/>
            <person name="Petrova N.F."/>
            <person name="Zavarzina D.G."/>
            <person name="Kublanov I.V."/>
            <person name="Merkel A.Y."/>
        </authorList>
    </citation>
    <scope>NUCLEOTIDE SEQUENCE</scope>
    <source>
        <strain evidence="9">09-Me</strain>
    </source>
</reference>
<evidence type="ECO:0000313" key="9">
    <source>
        <dbReference type="EMBL" id="MDF1610703.1"/>
    </source>
</evidence>
<dbReference type="Gene3D" id="3.30.565.10">
    <property type="entry name" value="Histidine kinase-like ATPase, C-terminal domain"/>
    <property type="match status" value="1"/>
</dbReference>
<dbReference type="InterPro" id="IPR003661">
    <property type="entry name" value="HisK_dim/P_dom"/>
</dbReference>
<protein>
    <recommendedName>
        <fullName evidence="2">histidine kinase</fullName>
        <ecNumber evidence="2">2.7.13.3</ecNumber>
    </recommendedName>
</protein>
<dbReference type="PROSITE" id="PS50112">
    <property type="entry name" value="PAS"/>
    <property type="match status" value="3"/>
</dbReference>
<dbReference type="EC" id="2.7.13.3" evidence="2"/>
<feature type="domain" description="PAS" evidence="8">
    <location>
        <begin position="510"/>
        <end position="581"/>
    </location>
</feature>
<dbReference type="SUPFAM" id="SSF55874">
    <property type="entry name" value="ATPase domain of HSP90 chaperone/DNA topoisomerase II/histidine kinase"/>
    <property type="match status" value="1"/>
</dbReference>
<dbReference type="Pfam" id="PF00072">
    <property type="entry name" value="Response_reg"/>
    <property type="match status" value="1"/>
</dbReference>
<evidence type="ECO:0000259" key="7">
    <source>
        <dbReference type="PROSITE" id="PS50110"/>
    </source>
</evidence>
<evidence type="ECO:0000256" key="5">
    <source>
        <dbReference type="PROSITE-ProRule" id="PRU00169"/>
    </source>
</evidence>
<sequence>MENDFKTKEVSFDFKGSSIIVDKSLRIIAINSAIKKIFPQIKPHQNFLDILNEEQKQVVENLFNKISKLGTTVYDTFNVYYDEISENIRIYFSQLKSENNVYYLITFESKKESEDFSDFKKLRLTTANLKELELSPQIKKLIDKVKLSFPFSFIEKAKFQKNINEIENLFWIKDINGNLLIVNEKFCEFLGLNISQVENKIQSDLLPKSISSLMESVDLYIKASNNPIIIENFSLVNSKSYSIVQIPLLDVDKNVVALIGFSLDKKITNEIIEKTSDDFLKFIPLSVCIVDYELKIKYYTNEFLKTFSLGEKVDLINDSIEKIFENEVVDKIKNFIELETQTEVHFSFNFSQKIKLKTEISLLKSEINQNKFIQIIVKDFEEKSIEKEKKALMYDALIELTPEPMFIYDIENLKFLEVNEQALKLYGYKRNEFLNMDLTDLYAPEDIQTLIETSDSKSLSKSFSGPWRHKKSNGESVFVELRRTQVEFNNRKAHLNLVRNISDQIETKKKQQLLETVYENTSDILIITDKDGFIKDINENGIKKLGYPKRELENSSFISLLNDDKRGEINKNVFHSSLPKSYSSEVEIKKPESGFQKANLIAAPIKNYNGEIESFCFIIKFIEEETPKDLKTAQIDETEKIDTAFLSNMFHEILTPLNVILGFTQELGESIDNPNDEQKEAIEIIKENQKILLQIMDNAVEYSQLEQKIVKFRTEEMKFVEILEEVKDSVKKSAEAKKIEIQYGKISSSLIIETDKQKFIYLLSLFLKFAIQITKEKSIYLSASIYNDNYAAIGIKDKTDGITPFLLKAFLEIFTEEETATRRNYGFSRFSIMLAKKLINLLSVKKSNITSGAEIKEFALIFPLKFEVAEKINAEVEVVKPVEISEIRKAKLTPTLENLEPEVQKKKIDFDISNLSCLYLEDQIDSQVLFKVQMKDLKNIEFASSFESAVPLLKAKKFDFILMDINLQGEYNGLDALRIIQKMPGYKNVPIIATTAYVQPGAKERFVSAGFADFVPKPLLREKIIESLKNLFQV</sequence>
<dbReference type="InterPro" id="IPR001789">
    <property type="entry name" value="Sig_transdc_resp-reg_receiver"/>
</dbReference>
<dbReference type="GO" id="GO:0000155">
    <property type="term" value="F:phosphorelay sensor kinase activity"/>
    <property type="evidence" value="ECO:0007669"/>
    <property type="project" value="InterPro"/>
</dbReference>
<dbReference type="PANTHER" id="PTHR43047">
    <property type="entry name" value="TWO-COMPONENT HISTIDINE PROTEIN KINASE"/>
    <property type="match status" value="1"/>
</dbReference>
<dbReference type="NCBIfam" id="TIGR00229">
    <property type="entry name" value="sensory_box"/>
    <property type="match status" value="2"/>
</dbReference>
<feature type="domain" description="Histidine kinase" evidence="6">
    <location>
        <begin position="648"/>
        <end position="870"/>
    </location>
</feature>
<dbReference type="Pfam" id="PF00512">
    <property type="entry name" value="HisKA"/>
    <property type="match status" value="1"/>
</dbReference>
<feature type="domain" description="Response regulatory" evidence="7">
    <location>
        <begin position="916"/>
        <end position="1032"/>
    </location>
</feature>
<dbReference type="SMART" id="SM00388">
    <property type="entry name" value="HisKA"/>
    <property type="match status" value="1"/>
</dbReference>
<dbReference type="InterPro" id="IPR005467">
    <property type="entry name" value="His_kinase_dom"/>
</dbReference>
<dbReference type="Gene3D" id="3.30.450.20">
    <property type="entry name" value="PAS domain"/>
    <property type="match status" value="2"/>
</dbReference>
<dbReference type="CDD" id="cd17546">
    <property type="entry name" value="REC_hyHK_CKI1_RcsC-like"/>
    <property type="match status" value="1"/>
</dbReference>
<dbReference type="InterPro" id="IPR000014">
    <property type="entry name" value="PAS"/>
</dbReference>
<feature type="domain" description="PAS" evidence="8">
    <location>
        <begin position="155"/>
        <end position="224"/>
    </location>
</feature>
<organism evidence="9 10">
    <name type="scientific">Stygiobacter electus</name>
    <dbReference type="NCBI Taxonomy" id="3032292"/>
    <lineage>
        <taxon>Bacteria</taxon>
        <taxon>Pseudomonadati</taxon>
        <taxon>Ignavibacteriota</taxon>
        <taxon>Ignavibacteria</taxon>
        <taxon>Ignavibacteriales</taxon>
        <taxon>Melioribacteraceae</taxon>
        <taxon>Stygiobacter</taxon>
    </lineage>
</organism>
<evidence type="ECO:0000313" key="10">
    <source>
        <dbReference type="Proteomes" id="UP001221302"/>
    </source>
</evidence>
<dbReference type="InterPro" id="IPR011006">
    <property type="entry name" value="CheY-like_superfamily"/>
</dbReference>
<keyword evidence="3" id="KW-0808">Transferase</keyword>
<comment type="catalytic activity">
    <reaction evidence="1">
        <text>ATP + protein L-histidine = ADP + protein N-phospho-L-histidine.</text>
        <dbReference type="EC" id="2.7.13.3"/>
    </reaction>
</comment>
<keyword evidence="4" id="KW-0418">Kinase</keyword>
<feature type="modified residue" description="4-aspartylphosphate" evidence="5">
    <location>
        <position position="964"/>
    </location>
</feature>
<evidence type="ECO:0000259" key="8">
    <source>
        <dbReference type="PROSITE" id="PS50112"/>
    </source>
</evidence>
<evidence type="ECO:0000259" key="6">
    <source>
        <dbReference type="PROSITE" id="PS50109"/>
    </source>
</evidence>
<dbReference type="SUPFAM" id="SSF52172">
    <property type="entry name" value="CheY-like"/>
    <property type="match status" value="1"/>
</dbReference>
<dbReference type="CDD" id="cd00082">
    <property type="entry name" value="HisKA"/>
    <property type="match status" value="1"/>
</dbReference>
<feature type="domain" description="PAS" evidence="8">
    <location>
        <begin position="390"/>
        <end position="462"/>
    </location>
</feature>
<dbReference type="SMART" id="SM00091">
    <property type="entry name" value="PAS"/>
    <property type="match status" value="4"/>
</dbReference>
<dbReference type="SUPFAM" id="SSF55785">
    <property type="entry name" value="PYP-like sensor domain (PAS domain)"/>
    <property type="match status" value="3"/>
</dbReference>
<evidence type="ECO:0000256" key="3">
    <source>
        <dbReference type="ARBA" id="ARBA00022679"/>
    </source>
</evidence>
<dbReference type="Proteomes" id="UP001221302">
    <property type="component" value="Unassembled WGS sequence"/>
</dbReference>
<name>A0AAE3P0B2_9BACT</name>
<dbReference type="CDD" id="cd00130">
    <property type="entry name" value="PAS"/>
    <property type="match status" value="2"/>
</dbReference>
<dbReference type="RefSeq" id="WP_321534468.1">
    <property type="nucleotide sequence ID" value="NZ_JARGDL010000001.1"/>
</dbReference>
<dbReference type="EMBL" id="JARGDL010000001">
    <property type="protein sequence ID" value="MDF1610703.1"/>
    <property type="molecule type" value="Genomic_DNA"/>
</dbReference>
<comment type="caution">
    <text evidence="9">The sequence shown here is derived from an EMBL/GenBank/DDBJ whole genome shotgun (WGS) entry which is preliminary data.</text>
</comment>
<proteinExistence type="predicted"/>
<accession>A0AAE3P0B2</accession>
<dbReference type="Pfam" id="PF13426">
    <property type="entry name" value="PAS_9"/>
    <property type="match status" value="3"/>
</dbReference>
<dbReference type="SMART" id="SM00448">
    <property type="entry name" value="REC"/>
    <property type="match status" value="1"/>
</dbReference>
<evidence type="ECO:0000256" key="2">
    <source>
        <dbReference type="ARBA" id="ARBA00012438"/>
    </source>
</evidence>
<dbReference type="Gene3D" id="1.10.287.130">
    <property type="match status" value="1"/>
</dbReference>
<gene>
    <name evidence="9" type="ORF">P0M35_00950</name>
</gene>
<dbReference type="InterPro" id="IPR035965">
    <property type="entry name" value="PAS-like_dom_sf"/>
</dbReference>
<dbReference type="PROSITE" id="PS50110">
    <property type="entry name" value="RESPONSE_REGULATORY"/>
    <property type="match status" value="1"/>
</dbReference>
<keyword evidence="10" id="KW-1185">Reference proteome</keyword>
<dbReference type="Gene3D" id="3.40.50.2300">
    <property type="match status" value="1"/>
</dbReference>
<dbReference type="SUPFAM" id="SSF47384">
    <property type="entry name" value="Homodimeric domain of signal transducing histidine kinase"/>
    <property type="match status" value="1"/>
</dbReference>